<organism evidence="2 3">
    <name type="scientific">Penicillium brasilianum</name>
    <dbReference type="NCBI Taxonomy" id="104259"/>
    <lineage>
        <taxon>Eukaryota</taxon>
        <taxon>Fungi</taxon>
        <taxon>Dikarya</taxon>
        <taxon>Ascomycota</taxon>
        <taxon>Pezizomycotina</taxon>
        <taxon>Eurotiomycetes</taxon>
        <taxon>Eurotiomycetidae</taxon>
        <taxon>Eurotiales</taxon>
        <taxon>Aspergillaceae</taxon>
        <taxon>Penicillium</taxon>
    </lineage>
</organism>
<accession>A0A0F7VAY4</accession>
<evidence type="ECO:0000313" key="3">
    <source>
        <dbReference type="Proteomes" id="UP000042958"/>
    </source>
</evidence>
<reference evidence="3" key="1">
    <citation type="journal article" date="2015" name="Genome Announc.">
        <title>Draft genome sequence of the fungus Penicillium brasilianum MG11.</title>
        <authorList>
            <person name="Horn F."/>
            <person name="Linde J."/>
            <person name="Mattern D.J."/>
            <person name="Walther G."/>
            <person name="Guthke R."/>
            <person name="Brakhage A.A."/>
            <person name="Valiante V."/>
        </authorList>
    </citation>
    <scope>NUCLEOTIDE SEQUENCE [LARGE SCALE GENOMIC DNA]</scope>
    <source>
        <strain evidence="3">MG11</strain>
    </source>
</reference>
<keyword evidence="3" id="KW-1185">Reference proteome</keyword>
<evidence type="ECO:0008006" key="4">
    <source>
        <dbReference type="Google" id="ProtNLM"/>
    </source>
</evidence>
<sequence length="258" mass="28896">MAYEPLHGSCSCGRNEYIIQIPDDVADHAQIYFDSGRDSRQFLASWLRVPLEWYHSHTLSFFPDETHTSIRRVFTPPHAPQTRRIFCGFCGTPLTFWTEEPEEEANFMSISIGSLSRAHQRALEDLDLLPEVLGEEKTVAGLAKSSTATPGSDIRASAIVVPTLREPDISRTVHHGTFGGIPWFEEMVEGSRLAGLMRQRRGMGISLDKSTSVEWEISEWRDDGSGGLGQDSDDSNGQATRKRKQARHVDVEPSPKRV</sequence>
<name>A0A0F7VAY4_PENBI</name>
<dbReference type="Proteomes" id="UP000042958">
    <property type="component" value="Unassembled WGS sequence"/>
</dbReference>
<gene>
    <name evidence="2" type="ORF">PMG11_03800</name>
</gene>
<evidence type="ECO:0000256" key="1">
    <source>
        <dbReference type="SAM" id="MobiDB-lite"/>
    </source>
</evidence>
<proteinExistence type="predicted"/>
<feature type="region of interest" description="Disordered" evidence="1">
    <location>
        <begin position="218"/>
        <end position="258"/>
    </location>
</feature>
<dbReference type="OrthoDB" id="3907216at2759"/>
<dbReference type="STRING" id="104259.A0A0F7VAY4"/>
<protein>
    <recommendedName>
        <fullName evidence="4">CENP-V/GFA domain-containing protein</fullName>
    </recommendedName>
</protein>
<dbReference type="AlphaFoldDB" id="A0A0F7VAY4"/>
<dbReference type="EMBL" id="CDHK01000003">
    <property type="protein sequence ID" value="CEO59113.1"/>
    <property type="molecule type" value="Genomic_DNA"/>
</dbReference>
<feature type="compositionally biased region" description="Basic and acidic residues" evidence="1">
    <location>
        <begin position="247"/>
        <end position="258"/>
    </location>
</feature>
<dbReference type="Gene3D" id="2.170.150.70">
    <property type="match status" value="1"/>
</dbReference>
<evidence type="ECO:0000313" key="2">
    <source>
        <dbReference type="EMBL" id="CEO59113.1"/>
    </source>
</evidence>